<proteinExistence type="predicted"/>
<name>A0A087M1U0_9HYPH</name>
<dbReference type="Gene3D" id="3.10.620.30">
    <property type="match status" value="1"/>
</dbReference>
<dbReference type="PANTHER" id="PTHR39327">
    <property type="match status" value="1"/>
</dbReference>
<gene>
    <name evidence="2" type="ORF">JP75_12695</name>
</gene>
<keyword evidence="3" id="KW-1185">Reference proteome</keyword>
<dbReference type="InterPro" id="IPR010319">
    <property type="entry name" value="Transglutaminase-like_Cys_pept"/>
</dbReference>
<protein>
    <submittedName>
        <fullName evidence="2">Transglutaminase</fullName>
    </submittedName>
</protein>
<reference evidence="2 3" key="1">
    <citation type="submission" date="2014-08" db="EMBL/GenBank/DDBJ databases">
        <authorList>
            <person name="Hassan Y.I."/>
            <person name="Lepp D."/>
            <person name="Zhou T."/>
        </authorList>
    </citation>
    <scope>NUCLEOTIDE SEQUENCE [LARGE SCALE GENOMIC DNA]</scope>
    <source>
        <strain evidence="2 3">IFO13584</strain>
    </source>
</reference>
<feature type="chain" id="PRO_5001825811" evidence="1">
    <location>
        <begin position="28"/>
        <end position="208"/>
    </location>
</feature>
<evidence type="ECO:0000256" key="1">
    <source>
        <dbReference type="SAM" id="SignalP"/>
    </source>
</evidence>
<keyword evidence="1" id="KW-0732">Signal</keyword>
<dbReference type="EMBL" id="JQGC01000010">
    <property type="protein sequence ID" value="KFL30843.1"/>
    <property type="molecule type" value="Genomic_DNA"/>
</dbReference>
<sequence length="208" mass="22952">MAIRNKRLMAAGMAAAALAIWAQPSAAIDFTNAAYVQVASTNTSIPVGHLDFCRSRPGECQANGAVVDAVSLTETNWQQLVSINAHFNQTIIPVTDQELYQVEEFWTYPTSGYGDCEDFVLAKRQALIEAGWSPSTLLIAVVRQSDGSGHAVLMVRTDRGDLVLDNQESAIRVWNETPYQYLKRQSQAHAGQWVDMFDDRMTIVAANQ</sequence>
<dbReference type="Proteomes" id="UP000028981">
    <property type="component" value="Unassembled WGS sequence"/>
</dbReference>
<feature type="signal peptide" evidence="1">
    <location>
        <begin position="1"/>
        <end position="27"/>
    </location>
</feature>
<dbReference type="STRING" id="46914.JP75_12695"/>
<dbReference type="Pfam" id="PF06035">
    <property type="entry name" value="Peptidase_C93"/>
    <property type="match status" value="1"/>
</dbReference>
<organism evidence="2 3">
    <name type="scientific">Devosia riboflavina</name>
    <dbReference type="NCBI Taxonomy" id="46914"/>
    <lineage>
        <taxon>Bacteria</taxon>
        <taxon>Pseudomonadati</taxon>
        <taxon>Pseudomonadota</taxon>
        <taxon>Alphaproteobacteria</taxon>
        <taxon>Hyphomicrobiales</taxon>
        <taxon>Devosiaceae</taxon>
        <taxon>Devosia</taxon>
    </lineage>
</organism>
<dbReference type="AlphaFoldDB" id="A0A087M1U0"/>
<comment type="caution">
    <text evidence="2">The sequence shown here is derived from an EMBL/GenBank/DDBJ whole genome shotgun (WGS) entry which is preliminary data.</text>
</comment>
<evidence type="ECO:0000313" key="2">
    <source>
        <dbReference type="EMBL" id="KFL30843.1"/>
    </source>
</evidence>
<accession>A0A087M1U0</accession>
<dbReference type="RefSeq" id="WP_035083277.1">
    <property type="nucleotide sequence ID" value="NZ_JQGC01000010.1"/>
</dbReference>
<dbReference type="PANTHER" id="PTHR39327:SF1">
    <property type="entry name" value="BLR5470 PROTEIN"/>
    <property type="match status" value="1"/>
</dbReference>
<evidence type="ECO:0000313" key="3">
    <source>
        <dbReference type="Proteomes" id="UP000028981"/>
    </source>
</evidence>